<keyword evidence="3" id="KW-1185">Reference proteome</keyword>
<dbReference type="Pfam" id="PF20057">
    <property type="entry name" value="DUF6456"/>
    <property type="match status" value="1"/>
</dbReference>
<evidence type="ECO:0000313" key="2">
    <source>
        <dbReference type="EMBL" id="SHG71224.1"/>
    </source>
</evidence>
<gene>
    <name evidence="2" type="ORF">SAMN05444003_0599</name>
</gene>
<dbReference type="AlphaFoldDB" id="A0A1M5M1J2"/>
<sequence length="359" mass="39861">MTCQVHRPELNLPAWLPTAAENYIQHTVMGQSIRSVARRTRSHPSTVLRQVRRLEAKRDDPLIDAAFDSFASRSLSYTSYLEKDATTMAMQIEAAPTSDVTVLPQQKIDKDGLFALRRLSERGAVLAVARDMETAVVVRDDDECGSLRTAVVETSVAQAMALRNWISCKDPDARIAKYFITAEGKRAVRELIAEEENRACNFSDNQMIGETANNTDGRSRYIVAENPVMSLSRRRDKTGIPFISREQLEAGERIRQDYELSGIDASTLQEQGDFDSSDTDSLHHGVAAARARLSTALKELGPGLADVAIECCCLQNGIEVTEKKMGWSARSGKVVLRIALTRLIQHYKRTEGKFAPMIG</sequence>
<reference evidence="2 3" key="1">
    <citation type="submission" date="2016-11" db="EMBL/GenBank/DDBJ databases">
        <authorList>
            <person name="Jaros S."/>
            <person name="Januszkiewicz K."/>
            <person name="Wedrychowicz H."/>
        </authorList>
    </citation>
    <scope>NUCLEOTIDE SEQUENCE [LARGE SCALE GENOMIC DNA]</scope>
    <source>
        <strain evidence="2 3">DSM 28715</strain>
    </source>
</reference>
<proteinExistence type="predicted"/>
<feature type="domain" description="DUF6456" evidence="1">
    <location>
        <begin position="220"/>
        <end position="348"/>
    </location>
</feature>
<name>A0A1M5M1J2_9RHOB</name>
<dbReference type="Proteomes" id="UP000184074">
    <property type="component" value="Unassembled WGS sequence"/>
</dbReference>
<dbReference type="OrthoDB" id="7476630at2"/>
<accession>A0A1M5M1J2</accession>
<protein>
    <recommendedName>
        <fullName evidence="1">DUF6456 domain-containing protein</fullName>
    </recommendedName>
</protein>
<organism evidence="2 3">
    <name type="scientific">Cognatiyoonia sediminum</name>
    <dbReference type="NCBI Taxonomy" id="1508389"/>
    <lineage>
        <taxon>Bacteria</taxon>
        <taxon>Pseudomonadati</taxon>
        <taxon>Pseudomonadota</taxon>
        <taxon>Alphaproteobacteria</taxon>
        <taxon>Rhodobacterales</taxon>
        <taxon>Paracoccaceae</taxon>
        <taxon>Cognatiyoonia</taxon>
    </lineage>
</organism>
<dbReference type="STRING" id="1508389.SAMN05444003_0599"/>
<dbReference type="EMBL" id="FQXB01000001">
    <property type="protein sequence ID" value="SHG71224.1"/>
    <property type="molecule type" value="Genomic_DNA"/>
</dbReference>
<dbReference type="InterPro" id="IPR045599">
    <property type="entry name" value="DUF6456"/>
</dbReference>
<evidence type="ECO:0000313" key="3">
    <source>
        <dbReference type="Proteomes" id="UP000184074"/>
    </source>
</evidence>
<evidence type="ECO:0000259" key="1">
    <source>
        <dbReference type="Pfam" id="PF20057"/>
    </source>
</evidence>